<accession>A0ABU1B3E2</accession>
<evidence type="ECO:0000313" key="6">
    <source>
        <dbReference type="EMBL" id="MDQ8832942.1"/>
    </source>
</evidence>
<evidence type="ECO:0000259" key="5">
    <source>
        <dbReference type="Pfam" id="PF01370"/>
    </source>
</evidence>
<evidence type="ECO:0000256" key="4">
    <source>
        <dbReference type="ARBA" id="ARBA00023239"/>
    </source>
</evidence>
<name>A0ABU1B3E2_9STRE</name>
<dbReference type="Gene3D" id="3.40.50.720">
    <property type="entry name" value="NAD(P)-binding Rossmann-like Domain"/>
    <property type="match status" value="1"/>
</dbReference>
<dbReference type="InterPro" id="IPR044516">
    <property type="entry name" value="UXS-like"/>
</dbReference>
<dbReference type="Proteomes" id="UP001228446">
    <property type="component" value="Unassembled WGS sequence"/>
</dbReference>
<evidence type="ECO:0000313" key="7">
    <source>
        <dbReference type="Proteomes" id="UP001228446"/>
    </source>
</evidence>
<evidence type="ECO:0000256" key="1">
    <source>
        <dbReference type="ARBA" id="ARBA00001911"/>
    </source>
</evidence>
<evidence type="ECO:0000256" key="2">
    <source>
        <dbReference type="ARBA" id="ARBA00022793"/>
    </source>
</evidence>
<keyword evidence="3" id="KW-0520">NAD</keyword>
<dbReference type="InterPro" id="IPR036291">
    <property type="entry name" value="NAD(P)-bd_dom_sf"/>
</dbReference>
<dbReference type="RefSeq" id="WP_024532603.1">
    <property type="nucleotide sequence ID" value="NZ_JAVIBP010000010.1"/>
</dbReference>
<comment type="caution">
    <text evidence="6">The sequence shown here is derived from an EMBL/GenBank/DDBJ whole genome shotgun (WGS) entry which is preliminary data.</text>
</comment>
<organism evidence="6 7">
    <name type="scientific">Streptococcus ruminantium</name>
    <dbReference type="NCBI Taxonomy" id="1917441"/>
    <lineage>
        <taxon>Bacteria</taxon>
        <taxon>Bacillati</taxon>
        <taxon>Bacillota</taxon>
        <taxon>Bacilli</taxon>
        <taxon>Lactobacillales</taxon>
        <taxon>Streptococcaceae</taxon>
        <taxon>Streptococcus</taxon>
    </lineage>
</organism>
<dbReference type="PANTHER" id="PTHR43078">
    <property type="entry name" value="UDP-GLUCURONIC ACID DECARBOXYLASE-RELATED"/>
    <property type="match status" value="1"/>
</dbReference>
<dbReference type="Pfam" id="PF01370">
    <property type="entry name" value="Epimerase"/>
    <property type="match status" value="1"/>
</dbReference>
<proteinExistence type="predicted"/>
<dbReference type="EMBL" id="JAVIBX010000010">
    <property type="protein sequence ID" value="MDQ8832942.1"/>
    <property type="molecule type" value="Genomic_DNA"/>
</dbReference>
<keyword evidence="2" id="KW-0210">Decarboxylase</keyword>
<dbReference type="SUPFAM" id="SSF51735">
    <property type="entry name" value="NAD(P)-binding Rossmann-fold domains"/>
    <property type="match status" value="1"/>
</dbReference>
<evidence type="ECO:0000256" key="3">
    <source>
        <dbReference type="ARBA" id="ARBA00023027"/>
    </source>
</evidence>
<keyword evidence="4" id="KW-0456">Lyase</keyword>
<sequence>MLDPILEKDCVTFVKENENLLYELKNKTVFITGATGLIGSHLVYSLIFSNRLLCTNIKIVAAVRSREKAEDKFADYLDDIELHISDIGHVQNYEGDIDFIIHGASVTASRDFVEKPVDTIFTTLNGTKNILDLAKEKAVDKVVYLSSLEVYGTNENRESISENDYGYIDFTQVRSSYSEGKRMAECLCVSYASQYKVPVSLARLTQTFGPGVDYQDNRVFAQFARAVIERQPITLHTKGETMRSYCYTKDAVAAIFYILVKGQSGEAYNIANEETYISIYDMAKLASQLDSSQSCKVNIELQDINQLGYNPTIKINLQTQKIRKLGWSPTVGLKGMYQSLISSMESSFRE</sequence>
<comment type="cofactor">
    <cofactor evidence="1">
        <name>NAD(+)</name>
        <dbReference type="ChEBI" id="CHEBI:57540"/>
    </cofactor>
</comment>
<keyword evidence="7" id="KW-1185">Reference proteome</keyword>
<reference evidence="6 7" key="1">
    <citation type="submission" date="2023-08" db="EMBL/GenBank/DDBJ databases">
        <title>Streptococcus ruminantium-associated sheep mastitis outbreak detected in Italy is distinct from bovine isolates.</title>
        <authorList>
            <person name="Rosa M.N."/>
            <person name="Vezina B."/>
            <person name="Tola S."/>
        </authorList>
    </citation>
    <scope>NUCLEOTIDE SEQUENCE [LARGE SCALE GENOMIC DNA]</scope>
    <source>
        <strain evidence="6 7">OM6730</strain>
    </source>
</reference>
<protein>
    <submittedName>
        <fullName evidence="6">NAD-dependent epimerase/dehydratase family protein</fullName>
    </submittedName>
</protein>
<feature type="domain" description="NAD-dependent epimerase/dehydratase" evidence="5">
    <location>
        <begin position="29"/>
        <end position="271"/>
    </location>
</feature>
<dbReference type="PANTHER" id="PTHR43078:SF6">
    <property type="entry name" value="UDP-GLUCURONIC ACID DECARBOXYLASE 1"/>
    <property type="match status" value="1"/>
</dbReference>
<gene>
    <name evidence="6" type="ORF">RFF62_03950</name>
</gene>
<dbReference type="InterPro" id="IPR001509">
    <property type="entry name" value="Epimerase_deHydtase"/>
</dbReference>